<proteinExistence type="predicted"/>
<sequence length="197" mass="21279">MKAQTGIVEGGCRSVEINNAKLGLTMNNSWCHAFPAPAKSGVGIETPNFEGARKTPLAVCVFFYARNIPFMVGYSGGTCARRILRAVVSTRLPRHPIEIETSAVADNTLSKEAPMPNHAQVAPISQANNSIAQSLNIASLSLDSLRKLRTLFHSITCMPENDPTARELAAIGVQLADESANIIDCEREDLENMEGKQ</sequence>
<dbReference type="Proteomes" id="UP001569428">
    <property type="component" value="Unassembled WGS sequence"/>
</dbReference>
<accession>A0ABV4P3A3</accession>
<comment type="caution">
    <text evidence="1">The sequence shown here is derived from an EMBL/GenBank/DDBJ whole genome shotgun (WGS) entry which is preliminary data.</text>
</comment>
<evidence type="ECO:0000313" key="2">
    <source>
        <dbReference type="Proteomes" id="UP001569428"/>
    </source>
</evidence>
<organism evidence="1 2">
    <name type="scientific">Microbulbifer epialgicus</name>
    <dbReference type="NCBI Taxonomy" id="393907"/>
    <lineage>
        <taxon>Bacteria</taxon>
        <taxon>Pseudomonadati</taxon>
        <taxon>Pseudomonadota</taxon>
        <taxon>Gammaproteobacteria</taxon>
        <taxon>Cellvibrionales</taxon>
        <taxon>Microbulbiferaceae</taxon>
        <taxon>Microbulbifer</taxon>
    </lineage>
</organism>
<name>A0ABV4P3A3_9GAMM</name>
<evidence type="ECO:0000313" key="1">
    <source>
        <dbReference type="EMBL" id="MFA0812447.1"/>
    </source>
</evidence>
<keyword evidence="2" id="KW-1185">Reference proteome</keyword>
<dbReference type="EMBL" id="JBGMEK010000042">
    <property type="protein sequence ID" value="MFA0812447.1"/>
    <property type="molecule type" value="Genomic_DNA"/>
</dbReference>
<reference evidence="1 2" key="1">
    <citation type="submission" date="2024-08" db="EMBL/GenBank/DDBJ databases">
        <authorList>
            <person name="Ishaq N."/>
        </authorList>
    </citation>
    <scope>NUCLEOTIDE SEQUENCE [LARGE SCALE GENOMIC DNA]</scope>
    <source>
        <strain evidence="1 2">DSM 18651</strain>
    </source>
</reference>
<dbReference type="RefSeq" id="WP_371840121.1">
    <property type="nucleotide sequence ID" value="NZ_JBGMEK010000042.1"/>
</dbReference>
<gene>
    <name evidence="1" type="ORF">ACCI49_16160</name>
</gene>
<protein>
    <submittedName>
        <fullName evidence="1">Uncharacterized protein</fullName>
    </submittedName>
</protein>